<evidence type="ECO:0000256" key="7">
    <source>
        <dbReference type="ARBA" id="ARBA00022949"/>
    </source>
</evidence>
<dbReference type="AlphaFoldDB" id="A0A7R9A1P4"/>
<keyword evidence="5 12" id="KW-0812">Transmembrane</keyword>
<keyword evidence="10 12" id="KW-0472">Membrane</keyword>
<dbReference type="EMBL" id="CAJPEV010000743">
    <property type="protein sequence ID" value="CAG0888156.1"/>
    <property type="molecule type" value="Genomic_DNA"/>
</dbReference>
<dbReference type="Pfam" id="PF00581">
    <property type="entry name" value="Rhodanese"/>
    <property type="match status" value="1"/>
</dbReference>
<feature type="transmembrane region" description="Helical" evidence="12">
    <location>
        <begin position="121"/>
        <end position="143"/>
    </location>
</feature>
<dbReference type="GO" id="GO:0007602">
    <property type="term" value="P:phototransduction"/>
    <property type="evidence" value="ECO:0007669"/>
    <property type="project" value="TreeGrafter"/>
</dbReference>
<evidence type="ECO:0000256" key="1">
    <source>
        <dbReference type="ARBA" id="ARBA00004610"/>
    </source>
</evidence>
<dbReference type="Proteomes" id="UP000677054">
    <property type="component" value="Unassembled WGS sequence"/>
</dbReference>
<evidence type="ECO:0000256" key="4">
    <source>
        <dbReference type="ARBA" id="ARBA00022475"/>
    </source>
</evidence>
<evidence type="ECO:0000256" key="10">
    <source>
        <dbReference type="ARBA" id="ARBA00023136"/>
    </source>
</evidence>
<dbReference type="GO" id="GO:0005243">
    <property type="term" value="F:gap junction channel activity"/>
    <property type="evidence" value="ECO:0007669"/>
    <property type="project" value="TreeGrafter"/>
</dbReference>
<evidence type="ECO:0000313" key="14">
    <source>
        <dbReference type="EMBL" id="CAD7244947.1"/>
    </source>
</evidence>
<comment type="subcellular location">
    <subcellularLocation>
        <location evidence="1">Cell junction</location>
        <location evidence="1">Gap junction</location>
    </subcellularLocation>
    <subcellularLocation>
        <location evidence="2 12">Cell membrane</location>
        <topology evidence="2 12">Multi-pass membrane protein</topology>
    </subcellularLocation>
</comment>
<feature type="transmembrane region" description="Helical" evidence="12">
    <location>
        <begin position="33"/>
        <end position="52"/>
    </location>
</feature>
<reference evidence="14" key="1">
    <citation type="submission" date="2020-11" db="EMBL/GenBank/DDBJ databases">
        <authorList>
            <person name="Tran Van P."/>
        </authorList>
    </citation>
    <scope>NUCLEOTIDE SEQUENCE</scope>
</reference>
<accession>A0A7R9A1P4</accession>
<dbReference type="SMART" id="SM00450">
    <property type="entry name" value="RHOD"/>
    <property type="match status" value="1"/>
</dbReference>
<keyword evidence="7" id="KW-0965">Cell junction</keyword>
<feature type="domain" description="Rhodanese" evidence="13">
    <location>
        <begin position="289"/>
        <end position="392"/>
    </location>
</feature>
<dbReference type="Gene3D" id="3.40.250.10">
    <property type="entry name" value="Rhodanese-like domain"/>
    <property type="match status" value="1"/>
</dbReference>
<protein>
    <recommendedName>
        <fullName evidence="12">Innexin</fullName>
    </recommendedName>
</protein>
<comment type="function">
    <text evidence="12">Structural component of the gap junctions.</text>
</comment>
<evidence type="ECO:0000256" key="8">
    <source>
        <dbReference type="ARBA" id="ARBA00022989"/>
    </source>
</evidence>
<evidence type="ECO:0000256" key="11">
    <source>
        <dbReference type="ARBA" id="ARBA00023303"/>
    </source>
</evidence>
<gene>
    <name evidence="12" type="primary">inx</name>
    <name evidence="14" type="ORF">DSTB1V02_LOCUS4827</name>
</gene>
<dbReference type="InterPro" id="IPR001763">
    <property type="entry name" value="Rhodanese-like_dom"/>
</dbReference>
<evidence type="ECO:0000256" key="9">
    <source>
        <dbReference type="ARBA" id="ARBA00023065"/>
    </source>
</evidence>
<dbReference type="PRINTS" id="PR01262">
    <property type="entry name" value="INNEXIN"/>
</dbReference>
<evidence type="ECO:0000256" key="3">
    <source>
        <dbReference type="ARBA" id="ARBA00022448"/>
    </source>
</evidence>
<keyword evidence="15" id="KW-1185">Reference proteome</keyword>
<keyword evidence="11 12" id="KW-0407">Ion channel</keyword>
<evidence type="ECO:0000313" key="15">
    <source>
        <dbReference type="Proteomes" id="UP000677054"/>
    </source>
</evidence>
<dbReference type="SUPFAM" id="SSF52821">
    <property type="entry name" value="Rhodanese/Cell cycle control phosphatase"/>
    <property type="match status" value="1"/>
</dbReference>
<dbReference type="PANTHER" id="PTHR11893:SF41">
    <property type="entry name" value="INNEXIN INX2"/>
    <property type="match status" value="1"/>
</dbReference>
<name>A0A7R9A1P4_9CRUS</name>
<dbReference type="Pfam" id="PF00876">
    <property type="entry name" value="Innexin"/>
    <property type="match status" value="1"/>
</dbReference>
<keyword evidence="3 12" id="KW-0813">Transport</keyword>
<evidence type="ECO:0000259" key="13">
    <source>
        <dbReference type="PROSITE" id="PS50206"/>
    </source>
</evidence>
<organism evidence="14">
    <name type="scientific">Darwinula stevensoni</name>
    <dbReference type="NCBI Taxonomy" id="69355"/>
    <lineage>
        <taxon>Eukaryota</taxon>
        <taxon>Metazoa</taxon>
        <taxon>Ecdysozoa</taxon>
        <taxon>Arthropoda</taxon>
        <taxon>Crustacea</taxon>
        <taxon>Oligostraca</taxon>
        <taxon>Ostracoda</taxon>
        <taxon>Podocopa</taxon>
        <taxon>Podocopida</taxon>
        <taxon>Darwinulocopina</taxon>
        <taxon>Darwinuloidea</taxon>
        <taxon>Darwinulidae</taxon>
        <taxon>Darwinula</taxon>
    </lineage>
</organism>
<dbReference type="InterPro" id="IPR000990">
    <property type="entry name" value="Innexin"/>
</dbReference>
<comment type="similarity">
    <text evidence="12">Belongs to the pannexin family.</text>
</comment>
<keyword evidence="8 12" id="KW-1133">Transmembrane helix</keyword>
<dbReference type="EMBL" id="LR900260">
    <property type="protein sequence ID" value="CAD7244947.1"/>
    <property type="molecule type" value="Genomic_DNA"/>
</dbReference>
<dbReference type="PROSITE" id="PS51013">
    <property type="entry name" value="PANNEXIN"/>
    <property type="match status" value="1"/>
</dbReference>
<comment type="caution">
    <text evidence="12">Lacks conserved residue(s) required for the propagation of feature annotation.</text>
</comment>
<evidence type="ECO:0000256" key="5">
    <source>
        <dbReference type="ARBA" id="ARBA00022692"/>
    </source>
</evidence>
<dbReference type="InterPro" id="IPR036873">
    <property type="entry name" value="Rhodanese-like_dom_sf"/>
</dbReference>
<sequence>MLGLFEKLGPHVKGVLSKKVSADNVVFRLHYRLTVMLLLLGCFLVTTIEFIGDPILCMPSTLSGDDYDPENDPFVKACNTYCWIMSTFTLPQLHDKEVGVEVAHPGVGPPPKDAEMKYHAYYQWVPFFLLLQSIMFYATHFLWKNLEGGTLKGVLNGLDDLVLDKEAREGKEKQVVKYLKLTRGKHSCWYLQYVICEILNFCHVVGQIYFTDKFLGYEFTTYGAEVFEFLESDEENRTDPMTKVFPKPDHLIQFYRLPATFSTPFTCILRPPPFLSQEVNYDAVREKLSKGEILLLDCRNRPEICGAGMIPGSFCVPLPEVEEAFKLNSESFERKYGCRKPNPEEENVVMMCGTGRRAKLAIEALRPLGYHRLKWYSGSFNDWVAKGGDVAKS</sequence>
<dbReference type="OrthoDB" id="566238at2759"/>
<evidence type="ECO:0000256" key="2">
    <source>
        <dbReference type="ARBA" id="ARBA00004651"/>
    </source>
</evidence>
<keyword evidence="4" id="KW-1003">Cell membrane</keyword>
<evidence type="ECO:0000256" key="12">
    <source>
        <dbReference type="RuleBase" id="RU010713"/>
    </source>
</evidence>
<dbReference type="GO" id="GO:0005886">
    <property type="term" value="C:plasma membrane"/>
    <property type="evidence" value="ECO:0007669"/>
    <property type="project" value="UniProtKB-SubCell"/>
</dbReference>
<dbReference type="PROSITE" id="PS50206">
    <property type="entry name" value="RHODANESE_3"/>
    <property type="match status" value="1"/>
</dbReference>
<dbReference type="PANTHER" id="PTHR11893">
    <property type="entry name" value="INNEXIN"/>
    <property type="match status" value="1"/>
</dbReference>
<proteinExistence type="inferred from homology"/>
<keyword evidence="9 12" id="KW-0406">Ion transport</keyword>
<dbReference type="GO" id="GO:0005921">
    <property type="term" value="C:gap junction"/>
    <property type="evidence" value="ECO:0007669"/>
    <property type="project" value="UniProtKB-SubCell"/>
</dbReference>
<evidence type="ECO:0000256" key="6">
    <source>
        <dbReference type="ARBA" id="ARBA00022868"/>
    </source>
</evidence>
<dbReference type="GO" id="GO:0034220">
    <property type="term" value="P:monoatomic ion transmembrane transport"/>
    <property type="evidence" value="ECO:0007669"/>
    <property type="project" value="UniProtKB-KW"/>
</dbReference>
<keyword evidence="6" id="KW-0303">Gap junction</keyword>